<reference evidence="2" key="2">
    <citation type="submission" date="2023-05" db="EMBL/GenBank/DDBJ databases">
        <authorList>
            <person name="Schelkunov M.I."/>
        </authorList>
    </citation>
    <scope>NUCLEOTIDE SEQUENCE</scope>
    <source>
        <strain evidence="2">Hsosn_3</strain>
        <tissue evidence="2">Leaf</tissue>
    </source>
</reference>
<accession>A0AAD8N483</accession>
<feature type="compositionally biased region" description="Polar residues" evidence="1">
    <location>
        <begin position="439"/>
        <end position="448"/>
    </location>
</feature>
<feature type="region of interest" description="Disordered" evidence="1">
    <location>
        <begin position="791"/>
        <end position="860"/>
    </location>
</feature>
<feature type="compositionally biased region" description="Basic and acidic residues" evidence="1">
    <location>
        <begin position="792"/>
        <end position="801"/>
    </location>
</feature>
<feature type="region of interest" description="Disordered" evidence="1">
    <location>
        <begin position="1159"/>
        <end position="1222"/>
    </location>
</feature>
<reference evidence="2" key="1">
    <citation type="submission" date="2023-02" db="EMBL/GenBank/DDBJ databases">
        <title>Genome of toxic invasive species Heracleum sosnowskyi carries increased number of genes despite the absence of recent whole-genome duplications.</title>
        <authorList>
            <person name="Schelkunov M."/>
            <person name="Shtratnikova V."/>
            <person name="Makarenko M."/>
            <person name="Klepikova A."/>
            <person name="Omelchenko D."/>
            <person name="Novikova G."/>
            <person name="Obukhova E."/>
            <person name="Bogdanov V."/>
            <person name="Penin A."/>
            <person name="Logacheva M."/>
        </authorList>
    </citation>
    <scope>NUCLEOTIDE SEQUENCE</scope>
    <source>
        <strain evidence="2">Hsosn_3</strain>
        <tissue evidence="2">Leaf</tissue>
    </source>
</reference>
<proteinExistence type="predicted"/>
<evidence type="ECO:0000313" key="2">
    <source>
        <dbReference type="EMBL" id="KAK1395447.1"/>
    </source>
</evidence>
<comment type="caution">
    <text evidence="2">The sequence shown here is derived from an EMBL/GenBank/DDBJ whole genome shotgun (WGS) entry which is preliminary data.</text>
</comment>
<gene>
    <name evidence="2" type="ORF">POM88_014503</name>
</gene>
<dbReference type="Proteomes" id="UP001237642">
    <property type="component" value="Unassembled WGS sequence"/>
</dbReference>
<feature type="compositionally biased region" description="Polar residues" evidence="1">
    <location>
        <begin position="497"/>
        <end position="513"/>
    </location>
</feature>
<feature type="region of interest" description="Disordered" evidence="1">
    <location>
        <begin position="282"/>
        <end position="521"/>
    </location>
</feature>
<protein>
    <submittedName>
        <fullName evidence="2">Uncharacterized protein</fullName>
    </submittedName>
</protein>
<sequence>MAPKQSISQTNFAGIYSQSDAGEGFKGLVYFMNKSYLGYAITSTPVLDLDRIESFWATAIAHEDGDISSIQFKIKEHSYSLNAQGINAALGIVLEQGKSYSELASDENLKKLFLKIGYSGPILEEGTTKWYPSGEMDRKYLRKEWSMVFDAMVKVFSTKTTGWNGIPTYIKKLTHSLVHRYKVDVGKMLMAHFKAAIGKKVNIYPRFLMLCINSLYDFDENAPRLEVCPVLKRNTHTTLTSQNLNTHIPLCFTKHMVDQVTNLDFPLPPGFDTFTIENETALDPNSVNPHSAPYTQPRFSRLPKVQRQALQETRKRPLETGVGGSAESQEGVPAPSAANKEVSQSDPTVVPPEPKKKRAKRTKTTVSHPVVSQKTIEDNREINFSLDVPSQQGPSIEIGLSPKAPCQESTQPHVPTHEEPPLAETHMESGHCEDFSSPIDASQVTSEKQPLFTSPLSPSSFPTHSFVSSPQPREGDSPNPSGFDHPSPIMDEPPSSGPQEPISQSEMDITPSNTEKEQGTTLLESETASTLFNLQGASYLREDAVTTQVAVKDTVDVAVTGDSAVKDSVEVAVTIEPAVHIAEEPAVNIPTDSNIPGKAPVTSAQPDLDAVILEDVSDDDVPLSQFLKVHSKPSISLHDSTAHTHASRMSEGVQKKRKIKEKRGEHKNERQPNELAKGEGLEHVRSEIEGAPHIQALGHESSSVRSDEITQKNTESVRTPTASKPQSFPSPPRRLRSCGPSTSFRLKALENRCLSMESKLDSLSTMVASGFSTIQEAIQVLSANLDAANLPKGERKVRSESQKAYSETEGIPTQDVAQGEPVPEKVSMSEGEPAATRRSVPSKTKRGVTGDSGSKGEQIQEAENIFEYEIAGETVLMSKEALEAMHKSVSSKNPILPPVTIREPTPISKESALERQWREKEEQNKLGKGKDKMPEYILSGNTWSEGTEFSQEDANVLMVDYRESTLKNHDEDFYKVVDEAMKEPRRKLSNCSTLLKEKITSVCVKINEERRWAIDVYLNTGISMFITMQLQSLPARVLIVMKNKITANHTAFNEILHMQMMSLISEKLPEVYTNPFCVYYASTTKSGSKRCAYMSLGGTSTMESKPILKVLNMILNSKANKERVLAVKAIYDLLVKRDKELSSTMKKMISKAISNRAEQGESCSYEVPHDDDDELDGSGGTKEAGNASGSTSGNVGSRSQEEKQQEAPVQEKKDAGTTEGEESEILEALEANILRCAIDSINAEKDTVAKETVTEDTVLKEAVSKEVVTDETVKKDTVMEDTVNKDAVKEEIKFTVKPKRTKTLAKAWFSWQDPEPEETSKAIKGKHKYSGKEKATGLGRKLRIPIQSKLYSSLDLLEKEADQIKSVEVRLDNNNEATEYILWFDAS</sequence>
<feature type="region of interest" description="Disordered" evidence="1">
    <location>
        <begin position="693"/>
        <end position="741"/>
    </location>
</feature>
<feature type="compositionally biased region" description="Basic and acidic residues" evidence="1">
    <location>
        <begin position="1199"/>
        <end position="1216"/>
    </location>
</feature>
<feature type="compositionally biased region" description="Polar residues" evidence="1">
    <location>
        <begin position="1187"/>
        <end position="1198"/>
    </location>
</feature>
<feature type="compositionally biased region" description="Low complexity" evidence="1">
    <location>
        <begin position="450"/>
        <end position="463"/>
    </location>
</feature>
<organism evidence="2 3">
    <name type="scientific">Heracleum sosnowskyi</name>
    <dbReference type="NCBI Taxonomy" id="360622"/>
    <lineage>
        <taxon>Eukaryota</taxon>
        <taxon>Viridiplantae</taxon>
        <taxon>Streptophyta</taxon>
        <taxon>Embryophyta</taxon>
        <taxon>Tracheophyta</taxon>
        <taxon>Spermatophyta</taxon>
        <taxon>Magnoliopsida</taxon>
        <taxon>eudicotyledons</taxon>
        <taxon>Gunneridae</taxon>
        <taxon>Pentapetalae</taxon>
        <taxon>asterids</taxon>
        <taxon>campanulids</taxon>
        <taxon>Apiales</taxon>
        <taxon>Apiaceae</taxon>
        <taxon>Apioideae</taxon>
        <taxon>apioid superclade</taxon>
        <taxon>Tordylieae</taxon>
        <taxon>Tordyliinae</taxon>
        <taxon>Heracleum</taxon>
    </lineage>
</organism>
<evidence type="ECO:0000313" key="3">
    <source>
        <dbReference type="Proteomes" id="UP001237642"/>
    </source>
</evidence>
<keyword evidence="3" id="KW-1185">Reference proteome</keyword>
<feature type="region of interest" description="Disordered" evidence="1">
    <location>
        <begin position="634"/>
        <end position="680"/>
    </location>
</feature>
<feature type="compositionally biased region" description="Basic and acidic residues" evidence="1">
    <location>
        <begin position="662"/>
        <end position="680"/>
    </location>
</feature>
<feature type="compositionally biased region" description="Polar residues" evidence="1">
    <location>
        <begin position="711"/>
        <end position="727"/>
    </location>
</feature>
<feature type="compositionally biased region" description="Polar residues" evidence="1">
    <location>
        <begin position="282"/>
        <end position="298"/>
    </location>
</feature>
<dbReference type="EMBL" id="JAUIZM010000003">
    <property type="protein sequence ID" value="KAK1395447.1"/>
    <property type="molecule type" value="Genomic_DNA"/>
</dbReference>
<name>A0AAD8N483_9APIA</name>
<evidence type="ECO:0000256" key="1">
    <source>
        <dbReference type="SAM" id="MobiDB-lite"/>
    </source>
</evidence>
<feature type="compositionally biased region" description="Basic and acidic residues" evidence="1">
    <location>
        <begin position="415"/>
        <end position="434"/>
    </location>
</feature>